<dbReference type="InterPro" id="IPR002371">
    <property type="entry name" value="FlgK"/>
</dbReference>
<proteinExistence type="inferred from homology"/>
<keyword evidence="11" id="KW-0969">Cilium</keyword>
<feature type="domain" description="Flagellar basal body rod protein N-terminal" evidence="8">
    <location>
        <begin position="9"/>
        <end position="38"/>
    </location>
</feature>
<evidence type="ECO:0000256" key="1">
    <source>
        <dbReference type="ARBA" id="ARBA00004365"/>
    </source>
</evidence>
<dbReference type="InterPro" id="IPR053927">
    <property type="entry name" value="FlgK_helical"/>
</dbReference>
<keyword evidence="5 7" id="KW-0964">Secreted</keyword>
<dbReference type="Pfam" id="PF00460">
    <property type="entry name" value="Flg_bb_rod"/>
    <property type="match status" value="1"/>
</dbReference>
<dbReference type="EMBL" id="JAFBEE010000012">
    <property type="protein sequence ID" value="MBM7615368.1"/>
    <property type="molecule type" value="Genomic_DNA"/>
</dbReference>
<dbReference type="PRINTS" id="PR01005">
    <property type="entry name" value="FLGHOOKAP1"/>
</dbReference>
<keyword evidence="11" id="KW-0282">Flagellum</keyword>
<dbReference type="InterPro" id="IPR001444">
    <property type="entry name" value="Flag_bb_rod_N"/>
</dbReference>
<evidence type="ECO:0000313" key="11">
    <source>
        <dbReference type="EMBL" id="MBM7615368.1"/>
    </source>
</evidence>
<dbReference type="Pfam" id="PF22638">
    <property type="entry name" value="FlgK_D1"/>
    <property type="match status" value="1"/>
</dbReference>
<dbReference type="PANTHER" id="PTHR30033">
    <property type="entry name" value="FLAGELLAR HOOK-ASSOCIATED PROTEIN 1"/>
    <property type="match status" value="1"/>
</dbReference>
<evidence type="ECO:0000256" key="2">
    <source>
        <dbReference type="ARBA" id="ARBA00004613"/>
    </source>
</evidence>
<name>A0ABS2NQY2_9FIRM</name>
<dbReference type="InterPro" id="IPR010930">
    <property type="entry name" value="Flg_bb/hook_C_dom"/>
</dbReference>
<evidence type="ECO:0000259" key="9">
    <source>
        <dbReference type="Pfam" id="PF06429"/>
    </source>
</evidence>
<evidence type="ECO:0000256" key="3">
    <source>
        <dbReference type="ARBA" id="ARBA00009677"/>
    </source>
</evidence>
<feature type="domain" description="Flagellar basal-body/hook protein C-terminal" evidence="9">
    <location>
        <begin position="462"/>
        <end position="500"/>
    </location>
</feature>
<evidence type="ECO:0000259" key="10">
    <source>
        <dbReference type="Pfam" id="PF22638"/>
    </source>
</evidence>
<keyword evidence="12" id="KW-1185">Reference proteome</keyword>
<comment type="similarity">
    <text evidence="3 7">Belongs to the flagella basal body rod proteins family.</text>
</comment>
<protein>
    <recommendedName>
        <fullName evidence="4 7">Flagellar hook-associated protein 1</fullName>
        <shortName evidence="7">HAP1</shortName>
    </recommendedName>
</protein>
<evidence type="ECO:0000256" key="6">
    <source>
        <dbReference type="ARBA" id="ARBA00023143"/>
    </source>
</evidence>
<sequence length="507" mass="56451">MRSTFLGFNTVKSGLFAAQRALDITGHNLANVNTKGYTRQRLNQVQSNPMNLPGGQGMMGTGVDTLSITQFRNEFLDFKFRSEVNAQGFWEAKRDGLRFIETIFNEPSETGISTVMDEMFSAFQELSKNPENLTTRALVRQRAIAFTNSVNHMYNQMEKMAVDLNFDINTTVNSINGYGEQIAVLNDQIFRSEIDGGHANDLRDQRNLLIDELSKLVNVEVVEVIDPQDQQAKGQSEHVGKKMVLQINGQPLVSHNKTYQLDTSTEKASSFDPNIMMRDIRWANGDAIDLRGVNGELKALLELRDGTTDNAKGVPFYIGELNKFVNKFAEEINNLHTSGYGLNGAVDSNGYHLFTNGKKAKGDPTLDGTLITAKNIQISLDVDVDLNKIAASSRIDLLPGDGSIALEMNQLRHKDSMFMQGKPEDYIKSLISNLGVDTQEAIRMGANQTFLVEQVDNQRQAISGVSIDEEMSNMVRFQHAYNASARMITTMDEMLDVVINRIGLVGR</sequence>
<feature type="domain" description="Flagellar hook-associated protein FlgK helical" evidence="10">
    <location>
        <begin position="100"/>
        <end position="347"/>
    </location>
</feature>
<comment type="subcellular location">
    <subcellularLocation>
        <location evidence="1 7">Bacterial flagellum</location>
    </subcellularLocation>
    <subcellularLocation>
        <location evidence="2 7">Secreted</location>
    </subcellularLocation>
</comment>
<reference evidence="11 12" key="1">
    <citation type="submission" date="2021-01" db="EMBL/GenBank/DDBJ databases">
        <title>Genomic Encyclopedia of Type Strains, Phase IV (KMG-IV): sequencing the most valuable type-strain genomes for metagenomic binning, comparative biology and taxonomic classification.</title>
        <authorList>
            <person name="Goeker M."/>
        </authorList>
    </citation>
    <scope>NUCLEOTIDE SEQUENCE [LARGE SCALE GENOMIC DNA]</scope>
    <source>
        <strain evidence="11 12">DSM 25890</strain>
    </source>
</reference>
<dbReference type="PANTHER" id="PTHR30033:SF1">
    <property type="entry name" value="FLAGELLAR HOOK-ASSOCIATED PROTEIN 1"/>
    <property type="match status" value="1"/>
</dbReference>
<evidence type="ECO:0000259" key="8">
    <source>
        <dbReference type="Pfam" id="PF00460"/>
    </source>
</evidence>
<keyword evidence="6 7" id="KW-0975">Bacterial flagellum</keyword>
<evidence type="ECO:0000313" key="12">
    <source>
        <dbReference type="Proteomes" id="UP001314796"/>
    </source>
</evidence>
<dbReference type="Pfam" id="PF06429">
    <property type="entry name" value="Flg_bbr_C"/>
    <property type="match status" value="1"/>
</dbReference>
<keyword evidence="11" id="KW-0966">Cell projection</keyword>
<evidence type="ECO:0000256" key="7">
    <source>
        <dbReference type="RuleBase" id="RU362065"/>
    </source>
</evidence>
<dbReference type="NCBIfam" id="TIGR02492">
    <property type="entry name" value="flgK_ends"/>
    <property type="match status" value="1"/>
</dbReference>
<organism evidence="11 12">
    <name type="scientific">Alkaliphilus hydrothermalis</name>
    <dbReference type="NCBI Taxonomy" id="1482730"/>
    <lineage>
        <taxon>Bacteria</taxon>
        <taxon>Bacillati</taxon>
        <taxon>Bacillota</taxon>
        <taxon>Clostridia</taxon>
        <taxon>Peptostreptococcales</taxon>
        <taxon>Natronincolaceae</taxon>
        <taxon>Alkaliphilus</taxon>
    </lineage>
</organism>
<dbReference type="Proteomes" id="UP001314796">
    <property type="component" value="Unassembled WGS sequence"/>
</dbReference>
<dbReference type="SUPFAM" id="SSF64518">
    <property type="entry name" value="Phase 1 flagellin"/>
    <property type="match status" value="1"/>
</dbReference>
<evidence type="ECO:0000256" key="5">
    <source>
        <dbReference type="ARBA" id="ARBA00022525"/>
    </source>
</evidence>
<comment type="caution">
    <text evidence="11">The sequence shown here is derived from an EMBL/GenBank/DDBJ whole genome shotgun (WGS) entry which is preliminary data.</text>
</comment>
<dbReference type="RefSeq" id="WP_204402488.1">
    <property type="nucleotide sequence ID" value="NZ_JAFBEE010000012.1"/>
</dbReference>
<accession>A0ABS2NQY2</accession>
<gene>
    <name evidence="7" type="primary">flgK</name>
    <name evidence="11" type="ORF">JOC73_001938</name>
</gene>
<evidence type="ECO:0000256" key="4">
    <source>
        <dbReference type="ARBA" id="ARBA00016244"/>
    </source>
</evidence>